<evidence type="ECO:0000256" key="2">
    <source>
        <dbReference type="ARBA" id="ARBA00023125"/>
    </source>
</evidence>
<accession>B5MAD0</accession>
<evidence type="ECO:0000256" key="3">
    <source>
        <dbReference type="PROSITE-ProRule" id="PRU00169"/>
    </source>
</evidence>
<dbReference type="AlphaFoldDB" id="B5MAD0"/>
<dbReference type="PANTHER" id="PTHR43214">
    <property type="entry name" value="TWO-COMPONENT RESPONSE REGULATOR"/>
    <property type="match status" value="1"/>
</dbReference>
<dbReference type="Gene3D" id="3.40.50.2300">
    <property type="match status" value="1"/>
</dbReference>
<dbReference type="InterPro" id="IPR058245">
    <property type="entry name" value="NreC/VraR/RcsB-like_REC"/>
</dbReference>
<feature type="modified residue" description="4-aspartylphosphate" evidence="3">
    <location>
        <position position="66"/>
    </location>
</feature>
<dbReference type="PROSITE" id="PS00622">
    <property type="entry name" value="HTH_LUXR_1"/>
    <property type="match status" value="1"/>
</dbReference>
<keyword evidence="2" id="KW-0238">DNA-binding</keyword>
<evidence type="ECO:0000259" key="4">
    <source>
        <dbReference type="PROSITE" id="PS50043"/>
    </source>
</evidence>
<feature type="domain" description="HTH luxR-type" evidence="4">
    <location>
        <begin position="154"/>
        <end position="219"/>
    </location>
</feature>
<evidence type="ECO:0000313" key="6">
    <source>
        <dbReference type="EMBL" id="CAR47858.1"/>
    </source>
</evidence>
<dbReference type="InterPro" id="IPR039420">
    <property type="entry name" value="WalR-like"/>
</dbReference>
<dbReference type="Pfam" id="PF00196">
    <property type="entry name" value="GerE"/>
    <property type="match status" value="1"/>
</dbReference>
<dbReference type="CDD" id="cd06170">
    <property type="entry name" value="LuxR_C_like"/>
    <property type="match status" value="1"/>
</dbReference>
<name>B5MAD0_9NOCA</name>
<dbReference type="PRINTS" id="PR00038">
    <property type="entry name" value="HTHLUXR"/>
</dbReference>
<dbReference type="PROSITE" id="PS50043">
    <property type="entry name" value="HTH_LUXR_2"/>
    <property type="match status" value="1"/>
</dbReference>
<gene>
    <name evidence="6" type="primary">hpoR1</name>
</gene>
<dbReference type="SMART" id="SM00421">
    <property type="entry name" value="HTH_LUXR"/>
    <property type="match status" value="1"/>
</dbReference>
<dbReference type="EMBL" id="FM202432">
    <property type="protein sequence ID" value="CAR47858.1"/>
    <property type="molecule type" value="Genomic_DNA"/>
</dbReference>
<organism evidence="6">
    <name type="scientific">Rhodococcus sp. PY11</name>
    <dbReference type="NCBI Taxonomy" id="551544"/>
    <lineage>
        <taxon>Bacteria</taxon>
        <taxon>Bacillati</taxon>
        <taxon>Actinomycetota</taxon>
        <taxon>Actinomycetes</taxon>
        <taxon>Mycobacteriales</taxon>
        <taxon>Nocardiaceae</taxon>
        <taxon>Rhodococcus</taxon>
    </lineage>
</organism>
<dbReference type="InterPro" id="IPR000792">
    <property type="entry name" value="Tscrpt_reg_LuxR_C"/>
</dbReference>
<dbReference type="SMART" id="SM00448">
    <property type="entry name" value="REC"/>
    <property type="match status" value="1"/>
</dbReference>
<dbReference type="CDD" id="cd17535">
    <property type="entry name" value="REC_NarL-like"/>
    <property type="match status" value="1"/>
</dbReference>
<dbReference type="GO" id="GO:0000160">
    <property type="term" value="P:phosphorelay signal transduction system"/>
    <property type="evidence" value="ECO:0007669"/>
    <property type="project" value="InterPro"/>
</dbReference>
<dbReference type="Pfam" id="PF00072">
    <property type="entry name" value="Response_reg"/>
    <property type="match status" value="1"/>
</dbReference>
<proteinExistence type="predicted"/>
<dbReference type="InterPro" id="IPR011006">
    <property type="entry name" value="CheY-like_superfamily"/>
</dbReference>
<dbReference type="PROSITE" id="PS50110">
    <property type="entry name" value="RESPONSE_REGULATORY"/>
    <property type="match status" value="1"/>
</dbReference>
<evidence type="ECO:0000259" key="5">
    <source>
        <dbReference type="PROSITE" id="PS50110"/>
    </source>
</evidence>
<dbReference type="PANTHER" id="PTHR43214:SF43">
    <property type="entry name" value="TWO-COMPONENT RESPONSE REGULATOR"/>
    <property type="match status" value="1"/>
</dbReference>
<feature type="domain" description="Response regulatory" evidence="5">
    <location>
        <begin position="15"/>
        <end position="131"/>
    </location>
</feature>
<dbReference type="SUPFAM" id="SSF52172">
    <property type="entry name" value="CheY-like"/>
    <property type="match status" value="1"/>
</dbReference>
<keyword evidence="1 3" id="KW-0597">Phosphoprotein</keyword>
<sequence length="222" mass="23951">MNHPSTDTDTSRPLRILIADDHPLYREGITSVLQQYPEFDVVAAVGSGREAVEEIHRLTPDLAIVDLQLPDIDGVAVVDEIERSDSPTRTVIVSALDDSATIYRALEHGAQAYLTKVASGQVVRDTLVDVAAGQTVIPPVLQTGLVKEIRARQEVSGRVLLTPRELDVLRLAATGLTTSQIAGKLHVSVPTVKTHLRNTYDKLDASDRTAAVAQALRLGLLA</sequence>
<reference evidence="6" key="2">
    <citation type="submission" date="2008-08" db="EMBL/GenBank/DDBJ databases">
        <title>Analysis of genes encoding degradation of pyridine and pyridinols.</title>
        <authorList>
            <person name="Gasparaviciute R."/>
        </authorList>
    </citation>
    <scope>NUCLEOTIDE SEQUENCE</scope>
    <source>
        <strain evidence="6">PY11</strain>
    </source>
</reference>
<evidence type="ECO:0000256" key="1">
    <source>
        <dbReference type="ARBA" id="ARBA00022553"/>
    </source>
</evidence>
<protein>
    <submittedName>
        <fullName evidence="6">Putative DNA binding response regulator</fullName>
    </submittedName>
</protein>
<dbReference type="InterPro" id="IPR001789">
    <property type="entry name" value="Sig_transdc_resp-reg_receiver"/>
</dbReference>
<dbReference type="GO" id="GO:0006355">
    <property type="term" value="P:regulation of DNA-templated transcription"/>
    <property type="evidence" value="ECO:0007669"/>
    <property type="project" value="InterPro"/>
</dbReference>
<dbReference type="GO" id="GO:0003677">
    <property type="term" value="F:DNA binding"/>
    <property type="evidence" value="ECO:0007669"/>
    <property type="project" value="UniProtKB-KW"/>
</dbReference>
<reference evidence="6" key="1">
    <citation type="submission" date="2008-04" db="EMBL/GenBank/DDBJ databases">
        <title>Cloning and characterization of genes for the degradation of 2-hydroxypyridine of Rhodococcus sp. strain PY11.</title>
        <authorList>
            <person name="Gasparaviciute R."/>
            <person name="Rutkiene R."/>
            <person name="Casaite V."/>
            <person name="Meskiene R."/>
            <person name="Kutanovas S."/>
            <person name="Meskys R."/>
        </authorList>
    </citation>
    <scope>NUCLEOTIDE SEQUENCE</scope>
    <source>
        <strain evidence="6">PY11</strain>
    </source>
</reference>